<organism evidence="1 2">
    <name type="scientific">Corchorus olitorius</name>
    <dbReference type="NCBI Taxonomy" id="93759"/>
    <lineage>
        <taxon>Eukaryota</taxon>
        <taxon>Viridiplantae</taxon>
        <taxon>Streptophyta</taxon>
        <taxon>Embryophyta</taxon>
        <taxon>Tracheophyta</taxon>
        <taxon>Spermatophyta</taxon>
        <taxon>Magnoliopsida</taxon>
        <taxon>eudicotyledons</taxon>
        <taxon>Gunneridae</taxon>
        <taxon>Pentapetalae</taxon>
        <taxon>rosids</taxon>
        <taxon>malvids</taxon>
        <taxon>Malvales</taxon>
        <taxon>Malvaceae</taxon>
        <taxon>Grewioideae</taxon>
        <taxon>Apeibeae</taxon>
        <taxon>Corchorus</taxon>
    </lineage>
</organism>
<sequence>MAATSSHLLLLSSDKPHVQILGPPDSTGLLLIFLMDDATEGRELVPNMGPCPPTGIHRYILALFKQERAAAAGGIQLPKWAGASCW</sequence>
<dbReference type="EMBL" id="AWUE01020863">
    <property type="protein sequence ID" value="OMO65016.1"/>
    <property type="molecule type" value="Genomic_DNA"/>
</dbReference>
<dbReference type="OrthoDB" id="2506647at2759"/>
<evidence type="ECO:0000313" key="2">
    <source>
        <dbReference type="Proteomes" id="UP000187203"/>
    </source>
</evidence>
<dbReference type="STRING" id="93759.A0A1R3H449"/>
<reference evidence="2" key="1">
    <citation type="submission" date="2013-09" db="EMBL/GenBank/DDBJ databases">
        <title>Corchorus olitorius genome sequencing.</title>
        <authorList>
            <person name="Alam M."/>
            <person name="Haque M.S."/>
            <person name="Islam M.S."/>
            <person name="Emdad E.M."/>
            <person name="Islam M.M."/>
            <person name="Ahmed B."/>
            <person name="Halim A."/>
            <person name="Hossen Q.M.M."/>
            <person name="Hossain M.Z."/>
            <person name="Ahmed R."/>
            <person name="Khan M.M."/>
            <person name="Islam R."/>
            <person name="Rashid M.M."/>
            <person name="Khan S.A."/>
            <person name="Rahman M.S."/>
            <person name="Alam M."/>
            <person name="Yahiya A.S."/>
            <person name="Khan M.S."/>
            <person name="Azam M.S."/>
            <person name="Haque T."/>
            <person name="Lashkar M.Z.H."/>
            <person name="Akhand A.I."/>
            <person name="Morshed G."/>
            <person name="Roy S."/>
            <person name="Uddin K.S."/>
            <person name="Rabeya T."/>
            <person name="Hossain A.S."/>
            <person name="Chowdhury A."/>
            <person name="Snigdha A.R."/>
            <person name="Mortoza M.S."/>
            <person name="Matin S.A."/>
            <person name="Hoque S.M.E."/>
            <person name="Islam M.K."/>
            <person name="Roy D.K."/>
            <person name="Haider R."/>
            <person name="Moosa M.M."/>
            <person name="Elias S.M."/>
            <person name="Hasan A.M."/>
            <person name="Jahan S."/>
            <person name="Shafiuddin M."/>
            <person name="Mahmood N."/>
            <person name="Shommy N.S."/>
        </authorList>
    </citation>
    <scope>NUCLEOTIDE SEQUENCE [LARGE SCALE GENOMIC DNA]</scope>
    <source>
        <strain evidence="2">cv. O-4</strain>
    </source>
</reference>
<name>A0A1R3H449_9ROSI</name>
<proteinExistence type="predicted"/>
<dbReference type="AlphaFoldDB" id="A0A1R3H449"/>
<evidence type="ECO:0000313" key="1">
    <source>
        <dbReference type="EMBL" id="OMO65016.1"/>
    </source>
</evidence>
<dbReference type="SUPFAM" id="SSF49777">
    <property type="entry name" value="PEBP-like"/>
    <property type="match status" value="1"/>
</dbReference>
<dbReference type="Gene3D" id="3.90.280.10">
    <property type="entry name" value="PEBP-like"/>
    <property type="match status" value="1"/>
</dbReference>
<comment type="caution">
    <text evidence="1">The sequence shown here is derived from an EMBL/GenBank/DDBJ whole genome shotgun (WGS) entry which is preliminary data.</text>
</comment>
<protein>
    <submittedName>
        <fullName evidence="1">Phosphatidylethanolamine-binding protein PEBP</fullName>
    </submittedName>
</protein>
<accession>A0A1R3H449</accession>
<gene>
    <name evidence="1" type="ORF">COLO4_31620</name>
</gene>
<keyword evidence="2" id="KW-1185">Reference proteome</keyword>
<dbReference type="Proteomes" id="UP000187203">
    <property type="component" value="Unassembled WGS sequence"/>
</dbReference>
<dbReference type="InterPro" id="IPR036610">
    <property type="entry name" value="PEBP-like_sf"/>
</dbReference>